<feature type="compositionally biased region" description="Low complexity" evidence="10">
    <location>
        <begin position="817"/>
        <end position="834"/>
    </location>
</feature>
<dbReference type="FunFam" id="3.30.160.60:FF:002343">
    <property type="entry name" value="Zinc finger protein 33A"/>
    <property type="match status" value="1"/>
</dbReference>
<evidence type="ECO:0000256" key="7">
    <source>
        <dbReference type="ARBA" id="ARBA00023242"/>
    </source>
</evidence>
<dbReference type="SMART" id="SM00355">
    <property type="entry name" value="ZnF_C2H2"/>
    <property type="match status" value="2"/>
</dbReference>
<feature type="region of interest" description="Disordered" evidence="10">
    <location>
        <begin position="407"/>
        <end position="443"/>
    </location>
</feature>
<evidence type="ECO:0000256" key="6">
    <source>
        <dbReference type="ARBA" id="ARBA00023163"/>
    </source>
</evidence>
<dbReference type="GO" id="GO:1990527">
    <property type="term" value="C:Tec1p-Ste12p-Dig1p complex"/>
    <property type="evidence" value="ECO:0007669"/>
    <property type="project" value="TreeGrafter"/>
</dbReference>
<dbReference type="GO" id="GO:1990526">
    <property type="term" value="C:Ste12p-Dig1p-Dig2p complex"/>
    <property type="evidence" value="ECO:0007669"/>
    <property type="project" value="TreeGrafter"/>
</dbReference>
<evidence type="ECO:0000256" key="4">
    <source>
        <dbReference type="ARBA" id="ARBA00022833"/>
    </source>
</evidence>
<dbReference type="Pfam" id="PF02200">
    <property type="entry name" value="STE"/>
    <property type="match status" value="1"/>
</dbReference>
<dbReference type="OrthoDB" id="1095242at2759"/>
<name>A0A0D0DV04_9AGAM</name>
<dbReference type="InterPro" id="IPR036236">
    <property type="entry name" value="Znf_C2H2_sf"/>
</dbReference>
<dbReference type="PANTHER" id="PTHR47427:SF1">
    <property type="entry name" value="PROTEIN STE12"/>
    <property type="match status" value="1"/>
</dbReference>
<keyword evidence="4" id="KW-0862">Zinc</keyword>
<dbReference type="PROSITE" id="PS50157">
    <property type="entry name" value="ZINC_FINGER_C2H2_2"/>
    <property type="match status" value="2"/>
</dbReference>
<dbReference type="PROSITE" id="PS00028">
    <property type="entry name" value="ZINC_FINGER_C2H2_1"/>
    <property type="match status" value="2"/>
</dbReference>
<reference evidence="13" key="2">
    <citation type="submission" date="2015-01" db="EMBL/GenBank/DDBJ databases">
        <title>Evolutionary Origins and Diversification of the Mycorrhizal Mutualists.</title>
        <authorList>
            <consortium name="DOE Joint Genome Institute"/>
            <consortium name="Mycorrhizal Genomics Consortium"/>
            <person name="Kohler A."/>
            <person name="Kuo A."/>
            <person name="Nagy L.G."/>
            <person name="Floudas D."/>
            <person name="Copeland A."/>
            <person name="Barry K.W."/>
            <person name="Cichocki N."/>
            <person name="Veneault-Fourrey C."/>
            <person name="LaButti K."/>
            <person name="Lindquist E.A."/>
            <person name="Lipzen A."/>
            <person name="Lundell T."/>
            <person name="Morin E."/>
            <person name="Murat C."/>
            <person name="Riley R."/>
            <person name="Ohm R."/>
            <person name="Sun H."/>
            <person name="Tunlid A."/>
            <person name="Henrissat B."/>
            <person name="Grigoriev I.V."/>
            <person name="Hibbett D.S."/>
            <person name="Martin F."/>
        </authorList>
    </citation>
    <scope>NUCLEOTIDE SEQUENCE [LARGE SCALE GENOMIC DNA]</scope>
    <source>
        <strain evidence="13">Ve08.2h10</strain>
    </source>
</reference>
<dbReference type="Gene3D" id="3.30.160.60">
    <property type="entry name" value="Classic Zinc Finger"/>
    <property type="match status" value="2"/>
</dbReference>
<organism evidence="12 13">
    <name type="scientific">Paxillus rubicundulus Ve08.2h10</name>
    <dbReference type="NCBI Taxonomy" id="930991"/>
    <lineage>
        <taxon>Eukaryota</taxon>
        <taxon>Fungi</taxon>
        <taxon>Dikarya</taxon>
        <taxon>Basidiomycota</taxon>
        <taxon>Agaricomycotina</taxon>
        <taxon>Agaricomycetes</taxon>
        <taxon>Agaricomycetidae</taxon>
        <taxon>Boletales</taxon>
        <taxon>Paxilineae</taxon>
        <taxon>Paxillaceae</taxon>
        <taxon>Paxillus</taxon>
    </lineage>
</organism>
<feature type="compositionally biased region" description="Polar residues" evidence="10">
    <location>
        <begin position="799"/>
        <end position="808"/>
    </location>
</feature>
<dbReference type="GO" id="GO:0005634">
    <property type="term" value="C:nucleus"/>
    <property type="evidence" value="ECO:0007669"/>
    <property type="project" value="UniProtKB-SubCell"/>
</dbReference>
<dbReference type="HOGENOM" id="CLU_004873_1_0_1"/>
<dbReference type="GO" id="GO:0008270">
    <property type="term" value="F:zinc ion binding"/>
    <property type="evidence" value="ECO:0007669"/>
    <property type="project" value="UniProtKB-KW"/>
</dbReference>
<evidence type="ECO:0000256" key="8">
    <source>
        <dbReference type="ARBA" id="ARBA00024345"/>
    </source>
</evidence>
<keyword evidence="13" id="KW-1185">Reference proteome</keyword>
<evidence type="ECO:0000313" key="12">
    <source>
        <dbReference type="EMBL" id="KIK98378.1"/>
    </source>
</evidence>
<dbReference type="GO" id="GO:0003700">
    <property type="term" value="F:DNA-binding transcription factor activity"/>
    <property type="evidence" value="ECO:0007669"/>
    <property type="project" value="InterPro"/>
</dbReference>
<reference evidence="12 13" key="1">
    <citation type="submission" date="2014-04" db="EMBL/GenBank/DDBJ databases">
        <authorList>
            <consortium name="DOE Joint Genome Institute"/>
            <person name="Kuo A."/>
            <person name="Kohler A."/>
            <person name="Jargeat P."/>
            <person name="Nagy L.G."/>
            <person name="Floudas D."/>
            <person name="Copeland A."/>
            <person name="Barry K.W."/>
            <person name="Cichocki N."/>
            <person name="Veneault-Fourrey C."/>
            <person name="LaButti K."/>
            <person name="Lindquist E.A."/>
            <person name="Lipzen A."/>
            <person name="Lundell T."/>
            <person name="Morin E."/>
            <person name="Murat C."/>
            <person name="Sun H."/>
            <person name="Tunlid A."/>
            <person name="Henrissat B."/>
            <person name="Grigoriev I.V."/>
            <person name="Hibbett D.S."/>
            <person name="Martin F."/>
            <person name="Nordberg H.P."/>
            <person name="Cantor M.N."/>
            <person name="Hua S.X."/>
        </authorList>
    </citation>
    <scope>NUCLEOTIDE SEQUENCE [LARGE SCALE GENOMIC DNA]</scope>
    <source>
        <strain evidence="12 13">Ve08.2h10</strain>
    </source>
</reference>
<gene>
    <name evidence="12" type="ORF">PAXRUDRAFT_134344</name>
</gene>
<keyword evidence="3 9" id="KW-0863">Zinc-finger</keyword>
<evidence type="ECO:0000256" key="3">
    <source>
        <dbReference type="ARBA" id="ARBA00022771"/>
    </source>
</evidence>
<dbReference type="PANTHER" id="PTHR47427">
    <property type="entry name" value="PROTEIN STE12"/>
    <property type="match status" value="1"/>
</dbReference>
<evidence type="ECO:0000256" key="9">
    <source>
        <dbReference type="PROSITE-ProRule" id="PRU00042"/>
    </source>
</evidence>
<feature type="domain" description="C2H2-type" evidence="11">
    <location>
        <begin position="567"/>
        <end position="596"/>
    </location>
</feature>
<feature type="region of interest" description="Disordered" evidence="10">
    <location>
        <begin position="763"/>
        <end position="839"/>
    </location>
</feature>
<comment type="similarity">
    <text evidence="8">Belongs to the STE12 transcription factor family.</text>
</comment>
<dbReference type="Pfam" id="PF00096">
    <property type="entry name" value="zf-C2H2"/>
    <property type="match status" value="2"/>
</dbReference>
<evidence type="ECO:0000256" key="1">
    <source>
        <dbReference type="ARBA" id="ARBA00004123"/>
    </source>
</evidence>
<evidence type="ECO:0000256" key="2">
    <source>
        <dbReference type="ARBA" id="ARBA00022723"/>
    </source>
</evidence>
<feature type="region of interest" description="Disordered" evidence="10">
    <location>
        <begin position="1"/>
        <end position="98"/>
    </location>
</feature>
<dbReference type="EMBL" id="KN824895">
    <property type="protein sequence ID" value="KIK98378.1"/>
    <property type="molecule type" value="Genomic_DNA"/>
</dbReference>
<dbReference type="Proteomes" id="UP000054538">
    <property type="component" value="Unassembled WGS sequence"/>
</dbReference>
<keyword evidence="7" id="KW-0539">Nucleus</keyword>
<keyword evidence="6" id="KW-0804">Transcription</keyword>
<feature type="domain" description="C2H2-type" evidence="11">
    <location>
        <begin position="597"/>
        <end position="624"/>
    </location>
</feature>
<proteinExistence type="inferred from homology"/>
<feature type="compositionally biased region" description="Low complexity" evidence="10">
    <location>
        <begin position="19"/>
        <end position="34"/>
    </location>
</feature>
<feature type="compositionally biased region" description="Polar residues" evidence="10">
    <location>
        <begin position="75"/>
        <end position="98"/>
    </location>
</feature>
<evidence type="ECO:0000256" key="10">
    <source>
        <dbReference type="SAM" id="MobiDB-lite"/>
    </source>
</evidence>
<accession>A0A0D0DV04</accession>
<feature type="compositionally biased region" description="Polar residues" evidence="10">
    <location>
        <begin position="1"/>
        <end position="16"/>
    </location>
</feature>
<dbReference type="SUPFAM" id="SSF57667">
    <property type="entry name" value="beta-beta-alpha zinc fingers"/>
    <property type="match status" value="1"/>
</dbReference>
<keyword evidence="5" id="KW-0805">Transcription regulation</keyword>
<evidence type="ECO:0000313" key="13">
    <source>
        <dbReference type="Proteomes" id="UP000054538"/>
    </source>
</evidence>
<keyword evidence="2" id="KW-0479">Metal-binding</keyword>
<dbReference type="STRING" id="930991.A0A0D0DV04"/>
<sequence>MNSYLPSLDSYNSETAGFSRPHSTLSPGSSSPHSFDYTDVFSQAAGLPPSSDRITSTAPDSAAPPVRRTSPALRHQQSYSRFPRDISSQPVPASSASLSRFNPSAMGLASCKNLTRPLTPNEHDNLAHLDRLKYFLATAPSQWGPAGSPSLLGDSAGDASGVVLHPSSSHPSMNRFLLPTSEYVTCVFWSGQYYITGTDIVRALVFRFEAFGRPVKNMKKFEEGVFSDLRNLKPGVDATLEEPKSPFLDLLFKYQCIRTQKKQKVFFWCSVPHDRLFLDALERDLKREKIGLEPTTVVTGEPALSFTYEPQRSLHEQFSKVEGFREGEGESEALFVAGGATTLQGMVSRHGVLPGNITRPPNYPEQSVQSTAPRNARIDGSEIDHLPFTRNKSNIPFMPLSILEGSPTYKQRRKKPVNKVHPSATDPVNRSSSDEGVHSHDNTADISLGYGPGDRGMTAADMFIVQARGEPKDGIRVRTEAVYRPKHGTVTPGAPSTDFTQNSSRLTPALSSMTVDNGTYAGYGRTTSDQAQELSHTHFRANADDRSLPAFSPEADITGKPVISKAFVCPLYSCGRLFKRLEHLKRHLRTHTLERPYKCNRCMKRFSRSDNLNQHLRIHARADNNDAGSGDLGAFDADIESESTDDSDLALVSSMPFRNGIEGLSNIGMCEVEVEGHVHDIPDDEEGLVVAAGFNGGAPKHTFGTAYYSDIRGAGNITNSNGDLAHLGSFPSVDASDMAWVGLSRSPVISDSLSSHNGEPIMASLSASSSKPDFDNLSLHRSSINPGRVGPVRRHRSMTPLTRGQSIPPTRVYHPYASASASHSRAGSNHSSPSTLAHPLDMSVPMSDDALSTQPRCFSSTFIDNTLSEPLGFDGDPGNAFSSSMPLYGDGSFDLSHPYSLFDPSVLVTT</sequence>
<comment type="subcellular location">
    <subcellularLocation>
        <location evidence="1">Nucleus</location>
    </subcellularLocation>
</comment>
<feature type="compositionally biased region" description="Basic and acidic residues" evidence="10">
    <location>
        <begin position="432"/>
        <end position="443"/>
    </location>
</feature>
<protein>
    <recommendedName>
        <fullName evidence="11">C2H2-type domain-containing protein</fullName>
    </recommendedName>
</protein>
<dbReference type="SMART" id="SM00424">
    <property type="entry name" value="STE"/>
    <property type="match status" value="1"/>
</dbReference>
<evidence type="ECO:0000256" key="5">
    <source>
        <dbReference type="ARBA" id="ARBA00023015"/>
    </source>
</evidence>
<evidence type="ECO:0000259" key="11">
    <source>
        <dbReference type="PROSITE" id="PS50157"/>
    </source>
</evidence>
<dbReference type="InterPro" id="IPR003120">
    <property type="entry name" value="Ste12"/>
</dbReference>
<dbReference type="InParanoid" id="A0A0D0DV04"/>
<dbReference type="InterPro" id="IPR013087">
    <property type="entry name" value="Znf_C2H2_type"/>
</dbReference>
<dbReference type="InterPro" id="IPR052127">
    <property type="entry name" value="STE12_transcription_factor"/>
</dbReference>
<dbReference type="AlphaFoldDB" id="A0A0D0DV04"/>